<dbReference type="OrthoDB" id="686490at2759"/>
<keyword evidence="5" id="KW-0547">Nucleotide-binding</keyword>
<dbReference type="EMBL" id="RWGY01000002">
    <property type="protein sequence ID" value="TVU50118.1"/>
    <property type="molecule type" value="Genomic_DNA"/>
</dbReference>
<evidence type="ECO:0000256" key="2">
    <source>
        <dbReference type="ARBA" id="ARBA00005931"/>
    </source>
</evidence>
<feature type="transmembrane region" description="Helical" evidence="9">
    <location>
        <begin position="100"/>
        <end position="119"/>
    </location>
</feature>
<keyword evidence="7 9" id="KW-1133">Transmembrane helix</keyword>
<feature type="transmembrane region" description="Helical" evidence="9">
    <location>
        <begin position="58"/>
        <end position="80"/>
    </location>
</feature>
<evidence type="ECO:0000256" key="3">
    <source>
        <dbReference type="ARBA" id="ARBA00022448"/>
    </source>
</evidence>
<dbReference type="GO" id="GO:0015505">
    <property type="term" value="F:uracil:monoatomic cation symporter activity"/>
    <property type="evidence" value="ECO:0007669"/>
    <property type="project" value="TreeGrafter"/>
</dbReference>
<keyword evidence="6" id="KW-0067">ATP-binding</keyword>
<protein>
    <submittedName>
        <fullName evidence="10">Uncharacterized protein</fullName>
    </submittedName>
</protein>
<feature type="transmembrane region" description="Helical" evidence="9">
    <location>
        <begin position="126"/>
        <end position="149"/>
    </location>
</feature>
<keyword evidence="11" id="KW-1185">Reference proteome</keyword>
<dbReference type="Pfam" id="PF07168">
    <property type="entry name" value="Ureide_permease"/>
    <property type="match status" value="1"/>
</dbReference>
<evidence type="ECO:0000256" key="7">
    <source>
        <dbReference type="ARBA" id="ARBA00022989"/>
    </source>
</evidence>
<dbReference type="AlphaFoldDB" id="A0A5J9WPM2"/>
<organism evidence="10 11">
    <name type="scientific">Eragrostis curvula</name>
    <name type="common">weeping love grass</name>
    <dbReference type="NCBI Taxonomy" id="38414"/>
    <lineage>
        <taxon>Eukaryota</taxon>
        <taxon>Viridiplantae</taxon>
        <taxon>Streptophyta</taxon>
        <taxon>Embryophyta</taxon>
        <taxon>Tracheophyta</taxon>
        <taxon>Spermatophyta</taxon>
        <taxon>Magnoliopsida</taxon>
        <taxon>Liliopsida</taxon>
        <taxon>Poales</taxon>
        <taxon>Poaceae</taxon>
        <taxon>PACMAD clade</taxon>
        <taxon>Chloridoideae</taxon>
        <taxon>Eragrostideae</taxon>
        <taxon>Eragrostidinae</taxon>
        <taxon>Eragrostis</taxon>
    </lineage>
</organism>
<reference evidence="10 11" key="1">
    <citation type="journal article" date="2019" name="Sci. Rep.">
        <title>A high-quality genome of Eragrostis curvula grass provides insights into Poaceae evolution and supports new strategies to enhance forage quality.</title>
        <authorList>
            <person name="Carballo J."/>
            <person name="Santos B.A.C.M."/>
            <person name="Zappacosta D."/>
            <person name="Garbus I."/>
            <person name="Selva J.P."/>
            <person name="Gallo C.A."/>
            <person name="Diaz A."/>
            <person name="Albertini E."/>
            <person name="Caccamo M."/>
            <person name="Echenique V."/>
        </authorList>
    </citation>
    <scope>NUCLEOTIDE SEQUENCE [LARGE SCALE GENOMIC DNA]</scope>
    <source>
        <strain evidence="11">cv. Victoria</strain>
        <tissue evidence="10">Leaf</tissue>
    </source>
</reference>
<evidence type="ECO:0000256" key="8">
    <source>
        <dbReference type="ARBA" id="ARBA00023136"/>
    </source>
</evidence>
<dbReference type="Proteomes" id="UP000324897">
    <property type="component" value="Chromosome 6"/>
</dbReference>
<dbReference type="Gramene" id="TVU50118">
    <property type="protein sequence ID" value="TVU50118"/>
    <property type="gene ID" value="EJB05_01475"/>
</dbReference>
<dbReference type="GO" id="GO:0005274">
    <property type="term" value="F:allantoin:proton symporter activity"/>
    <property type="evidence" value="ECO:0007669"/>
    <property type="project" value="TreeGrafter"/>
</dbReference>
<dbReference type="InterPro" id="IPR009834">
    <property type="entry name" value="Ureide_permease"/>
</dbReference>
<feature type="transmembrane region" description="Helical" evidence="9">
    <location>
        <begin position="257"/>
        <end position="277"/>
    </location>
</feature>
<evidence type="ECO:0000256" key="6">
    <source>
        <dbReference type="ARBA" id="ARBA00022840"/>
    </source>
</evidence>
<comment type="caution">
    <text evidence="10">The sequence shown here is derived from an EMBL/GenBank/DDBJ whole genome shotgun (WGS) entry which is preliminary data.</text>
</comment>
<keyword evidence="3" id="KW-0813">Transport</keyword>
<dbReference type="GO" id="GO:0005524">
    <property type="term" value="F:ATP binding"/>
    <property type="evidence" value="ECO:0007669"/>
    <property type="project" value="UniProtKB-KW"/>
</dbReference>
<keyword evidence="8 9" id="KW-0472">Membrane</keyword>
<evidence type="ECO:0000313" key="11">
    <source>
        <dbReference type="Proteomes" id="UP000324897"/>
    </source>
</evidence>
<dbReference type="PANTHER" id="PTHR31081">
    <property type="entry name" value="UREIDE PERMEASE 1-RELATED-RELATED"/>
    <property type="match status" value="1"/>
</dbReference>
<comment type="similarity">
    <text evidence="2">Belongs to the plant ureide permease (TC 2.A.7.19) family.</text>
</comment>
<accession>A0A5J9WPM2</accession>
<evidence type="ECO:0000256" key="1">
    <source>
        <dbReference type="ARBA" id="ARBA00004141"/>
    </source>
</evidence>
<feature type="transmembrane region" description="Helical" evidence="9">
    <location>
        <begin position="161"/>
        <end position="180"/>
    </location>
</feature>
<gene>
    <name evidence="10" type="ORF">EJB05_01475</name>
</gene>
<evidence type="ECO:0000256" key="9">
    <source>
        <dbReference type="SAM" id="Phobius"/>
    </source>
</evidence>
<proteinExistence type="inferred from homology"/>
<dbReference type="GO" id="GO:0016020">
    <property type="term" value="C:membrane"/>
    <property type="evidence" value="ECO:0007669"/>
    <property type="project" value="UniProtKB-SubCell"/>
</dbReference>
<feature type="non-terminal residue" evidence="10">
    <location>
        <position position="1"/>
    </location>
</feature>
<keyword evidence="4 9" id="KW-0812">Transmembrane</keyword>
<dbReference type="InterPro" id="IPR030189">
    <property type="entry name" value="UPS_plant"/>
</dbReference>
<comment type="subcellular location">
    <subcellularLocation>
        <location evidence="1">Membrane</location>
        <topology evidence="1">Multi-pass membrane protein</topology>
    </subcellularLocation>
</comment>
<evidence type="ECO:0000256" key="5">
    <source>
        <dbReference type="ARBA" id="ARBA00022741"/>
    </source>
</evidence>
<sequence>IVPSFWLSKHNSVVVEMLIIENKGGAIALILAALFFIGTFSVLLTLLERWGRLPQHTFLDYSITNLLASFIIAFAFGQAGESKPGQTNFFTQLTEIHDNWPSVLIAIAGGIFLGLGDLIAQYAWAFAGLTVTNVICSSMTVVIGATINYFLDGRINQAEMLFPGVACFLIAVFLGATVHYSNAKDNEQKLSMVMARGIELSSDTAGIGTVLLDPEDPRNSGDAENINVTSQAKPGTLEFIVAVEKRRSIKVFGSSKLFGLGLVFLAGLCFSLFAPAINLATNDQ</sequence>
<evidence type="ECO:0000313" key="10">
    <source>
        <dbReference type="EMBL" id="TVU50118.1"/>
    </source>
</evidence>
<evidence type="ECO:0000256" key="4">
    <source>
        <dbReference type="ARBA" id="ARBA00022692"/>
    </source>
</evidence>
<name>A0A5J9WPM2_9POAL</name>
<dbReference type="PANTHER" id="PTHR31081:SF8">
    <property type="entry name" value="OS12G0503300 PROTEIN"/>
    <property type="match status" value="1"/>
</dbReference>
<feature type="transmembrane region" description="Helical" evidence="9">
    <location>
        <begin position="26"/>
        <end position="46"/>
    </location>
</feature>